<evidence type="ECO:0000259" key="13">
    <source>
        <dbReference type="SMART" id="SM00090"/>
    </source>
</evidence>
<dbReference type="PANTHER" id="PTHR45852:SF1">
    <property type="entry name" value="SERINE_THREONINE-PROTEIN KINASE RIO2"/>
    <property type="match status" value="1"/>
</dbReference>
<dbReference type="KEGG" id="ccai:NAS2_0022"/>
<dbReference type="InterPro" id="IPR000687">
    <property type="entry name" value="RIO_kinase"/>
</dbReference>
<evidence type="ECO:0000256" key="12">
    <source>
        <dbReference type="ARBA" id="ARBA00048679"/>
    </source>
</evidence>
<evidence type="ECO:0000256" key="8">
    <source>
        <dbReference type="ARBA" id="ARBA00022777"/>
    </source>
</evidence>
<feature type="domain" description="RIO kinase" evidence="13">
    <location>
        <begin position="62"/>
        <end position="284"/>
    </location>
</feature>
<dbReference type="InterPro" id="IPR018935">
    <property type="entry name" value="RIO_kinase_CS"/>
</dbReference>
<evidence type="ECO:0000256" key="7">
    <source>
        <dbReference type="ARBA" id="ARBA00022741"/>
    </source>
</evidence>
<dbReference type="SUPFAM" id="SSF56112">
    <property type="entry name" value="Protein kinase-like (PK-like)"/>
    <property type="match status" value="1"/>
</dbReference>
<dbReference type="Pfam" id="PF01163">
    <property type="entry name" value="RIO1"/>
    <property type="match status" value="1"/>
</dbReference>
<dbReference type="PROSITE" id="PS01245">
    <property type="entry name" value="RIO1"/>
    <property type="match status" value="1"/>
</dbReference>
<dbReference type="GO" id="GO:0046872">
    <property type="term" value="F:metal ion binding"/>
    <property type="evidence" value="ECO:0007669"/>
    <property type="project" value="UniProtKB-KW"/>
</dbReference>
<sequence>MREVAELSRVLSDDDYHILSSLARFLGRRRYVQVDAISKVTGRSEDAISRSLRRMHSMGLITRSSAGYSLVYAGLDALALHSLQRAGHLDALGVPIAVGKESDVYAGIVGAREVVVKAYRIGRVSFRRLKRLRIYGPRTHEWLLASMRSAATEFRNLRRLSAVELPVPKPLSLRYHLLVMDRIDGIVLRYVDEAGDPHMLIREILEAIRRCYVEARLVHADLNEFNIMVSRQGIFILDWPQAVDAGNPAAATYMERDLDNIIRFFRKRFNVALDRGSALDYVTGQAERSSPA</sequence>
<evidence type="ECO:0000313" key="15">
    <source>
        <dbReference type="Proteomes" id="UP000509448"/>
    </source>
</evidence>
<dbReference type="InterPro" id="IPR036388">
    <property type="entry name" value="WH-like_DNA-bd_sf"/>
</dbReference>
<dbReference type="Gene3D" id="1.10.10.10">
    <property type="entry name" value="Winged helix-like DNA-binding domain superfamily/Winged helix DNA-binding domain"/>
    <property type="match status" value="1"/>
</dbReference>
<dbReference type="GO" id="GO:0005829">
    <property type="term" value="C:cytosol"/>
    <property type="evidence" value="ECO:0007669"/>
    <property type="project" value="TreeGrafter"/>
</dbReference>
<dbReference type="GO" id="GO:0106310">
    <property type="term" value="F:protein serine kinase activity"/>
    <property type="evidence" value="ECO:0007669"/>
    <property type="project" value="RHEA"/>
</dbReference>
<evidence type="ECO:0000256" key="10">
    <source>
        <dbReference type="ARBA" id="ARBA00022842"/>
    </source>
</evidence>
<evidence type="ECO:0000256" key="6">
    <source>
        <dbReference type="ARBA" id="ARBA00022723"/>
    </source>
</evidence>
<dbReference type="InterPro" id="IPR011009">
    <property type="entry name" value="Kinase-like_dom_sf"/>
</dbReference>
<dbReference type="Gene3D" id="3.30.200.20">
    <property type="entry name" value="Phosphorylase Kinase, domain 1"/>
    <property type="match status" value="1"/>
</dbReference>
<dbReference type="GO" id="GO:0004674">
    <property type="term" value="F:protein serine/threonine kinase activity"/>
    <property type="evidence" value="ECO:0007669"/>
    <property type="project" value="UniProtKB-KW"/>
</dbReference>
<comment type="cofactor">
    <cofactor evidence="1">
        <name>Mg(2+)</name>
        <dbReference type="ChEBI" id="CHEBI:18420"/>
    </cofactor>
</comment>
<evidence type="ECO:0000256" key="2">
    <source>
        <dbReference type="ARBA" id="ARBA00009196"/>
    </source>
</evidence>
<evidence type="ECO:0000256" key="1">
    <source>
        <dbReference type="ARBA" id="ARBA00001946"/>
    </source>
</evidence>
<dbReference type="AlphaFoldDB" id="A0A4P2VAD1"/>
<accession>A0A4P2VAD1</accession>
<evidence type="ECO:0000256" key="11">
    <source>
        <dbReference type="ARBA" id="ARBA00047899"/>
    </source>
</evidence>
<dbReference type="GO" id="GO:0030688">
    <property type="term" value="C:preribosome, small subunit precursor"/>
    <property type="evidence" value="ECO:0007669"/>
    <property type="project" value="TreeGrafter"/>
</dbReference>
<dbReference type="InterPro" id="IPR018934">
    <property type="entry name" value="RIO_dom"/>
</dbReference>
<dbReference type="SUPFAM" id="SSF46785">
    <property type="entry name" value="Winged helix' DNA-binding domain"/>
    <property type="match status" value="1"/>
</dbReference>
<dbReference type="InterPro" id="IPR036390">
    <property type="entry name" value="WH_DNA-bd_sf"/>
</dbReference>
<proteinExistence type="inferred from homology"/>
<dbReference type="Proteomes" id="UP000509448">
    <property type="component" value="Chromosome"/>
</dbReference>
<keyword evidence="15" id="KW-1185">Reference proteome</keyword>
<keyword evidence="4" id="KW-0723">Serine/threonine-protein kinase</keyword>
<keyword evidence="6" id="KW-0479">Metal-binding</keyword>
<gene>
    <name evidence="14" type="ORF">NAS2_0022</name>
</gene>
<organism evidence="14 15">
    <name type="scientific">Conexivisphaera calida</name>
    <dbReference type="NCBI Taxonomy" id="1874277"/>
    <lineage>
        <taxon>Archaea</taxon>
        <taxon>Nitrososphaerota</taxon>
        <taxon>Conexivisphaeria</taxon>
        <taxon>Conexivisphaerales</taxon>
        <taxon>Conexivisphaeraceae</taxon>
        <taxon>Conexivisphaera</taxon>
    </lineage>
</organism>
<keyword evidence="8 14" id="KW-0418">Kinase</keyword>
<dbReference type="Pfam" id="PF09202">
    <property type="entry name" value="Rio2_N"/>
    <property type="match status" value="1"/>
</dbReference>
<dbReference type="EC" id="2.7.11.1" evidence="3"/>
<comment type="similarity">
    <text evidence="2">Belongs to the protein kinase superfamily. RIO-type Ser/Thr kinase family.</text>
</comment>
<dbReference type="SMART" id="SM00090">
    <property type="entry name" value="RIO"/>
    <property type="match status" value="1"/>
</dbReference>
<dbReference type="InterPro" id="IPR015285">
    <property type="entry name" value="RIO2_wHTH_N"/>
</dbReference>
<keyword evidence="7" id="KW-0547">Nucleotide-binding</keyword>
<comment type="catalytic activity">
    <reaction evidence="11">
        <text>L-threonyl-[protein] + ATP = O-phospho-L-threonyl-[protein] + ADP + H(+)</text>
        <dbReference type="Rhea" id="RHEA:46608"/>
        <dbReference type="Rhea" id="RHEA-COMP:11060"/>
        <dbReference type="Rhea" id="RHEA-COMP:11605"/>
        <dbReference type="ChEBI" id="CHEBI:15378"/>
        <dbReference type="ChEBI" id="CHEBI:30013"/>
        <dbReference type="ChEBI" id="CHEBI:30616"/>
        <dbReference type="ChEBI" id="CHEBI:61977"/>
        <dbReference type="ChEBI" id="CHEBI:456216"/>
        <dbReference type="EC" id="2.7.11.1"/>
    </reaction>
</comment>
<dbReference type="EMBL" id="AP018732">
    <property type="protein sequence ID" value="BBE41437.1"/>
    <property type="molecule type" value="Genomic_DNA"/>
</dbReference>
<evidence type="ECO:0000256" key="5">
    <source>
        <dbReference type="ARBA" id="ARBA00022679"/>
    </source>
</evidence>
<keyword evidence="9" id="KW-0067">ATP-binding</keyword>
<reference evidence="14 15" key="1">
    <citation type="journal article" date="2019" name="ISME J.">
        <title>Isolation and characterization of a thermophilic sulfur- and iron-reducing thaumarchaeote from a terrestrial acidic hot spring.</title>
        <authorList>
            <person name="Kato S."/>
            <person name="Itoh T."/>
            <person name="Yuki M."/>
            <person name="Nagamori M."/>
            <person name="Ohnishi M."/>
            <person name="Uematsu K."/>
            <person name="Suzuki K."/>
            <person name="Takashina T."/>
            <person name="Ohkuma M."/>
        </authorList>
    </citation>
    <scope>NUCLEOTIDE SEQUENCE [LARGE SCALE GENOMIC DNA]</scope>
    <source>
        <strain evidence="14 15">NAS-02</strain>
    </source>
</reference>
<keyword evidence="10" id="KW-0460">Magnesium</keyword>
<keyword evidence="5 14" id="KW-0808">Transferase</keyword>
<protein>
    <recommendedName>
        <fullName evidence="3">non-specific serine/threonine protein kinase</fullName>
        <ecNumber evidence="3">2.7.11.1</ecNumber>
    </recommendedName>
</protein>
<evidence type="ECO:0000313" key="14">
    <source>
        <dbReference type="EMBL" id="BBE41437.1"/>
    </source>
</evidence>
<dbReference type="GO" id="GO:0005524">
    <property type="term" value="F:ATP binding"/>
    <property type="evidence" value="ECO:0007669"/>
    <property type="project" value="UniProtKB-KW"/>
</dbReference>
<name>A0A4P2VAD1_9ARCH</name>
<evidence type="ECO:0000256" key="3">
    <source>
        <dbReference type="ARBA" id="ARBA00012513"/>
    </source>
</evidence>
<dbReference type="GO" id="GO:0030490">
    <property type="term" value="P:maturation of SSU-rRNA"/>
    <property type="evidence" value="ECO:0007669"/>
    <property type="project" value="TreeGrafter"/>
</dbReference>
<evidence type="ECO:0000256" key="9">
    <source>
        <dbReference type="ARBA" id="ARBA00022840"/>
    </source>
</evidence>
<evidence type="ECO:0000256" key="4">
    <source>
        <dbReference type="ARBA" id="ARBA00022527"/>
    </source>
</evidence>
<comment type="catalytic activity">
    <reaction evidence="12">
        <text>L-seryl-[protein] + ATP = O-phospho-L-seryl-[protein] + ADP + H(+)</text>
        <dbReference type="Rhea" id="RHEA:17989"/>
        <dbReference type="Rhea" id="RHEA-COMP:9863"/>
        <dbReference type="Rhea" id="RHEA-COMP:11604"/>
        <dbReference type="ChEBI" id="CHEBI:15378"/>
        <dbReference type="ChEBI" id="CHEBI:29999"/>
        <dbReference type="ChEBI" id="CHEBI:30616"/>
        <dbReference type="ChEBI" id="CHEBI:83421"/>
        <dbReference type="ChEBI" id="CHEBI:456216"/>
        <dbReference type="EC" id="2.7.11.1"/>
    </reaction>
</comment>
<dbReference type="PANTHER" id="PTHR45852">
    <property type="entry name" value="SER/THR-PROTEIN KINASE RIO2"/>
    <property type="match status" value="1"/>
</dbReference>
<dbReference type="Gene3D" id="1.10.510.10">
    <property type="entry name" value="Transferase(Phosphotransferase) domain 1"/>
    <property type="match status" value="1"/>
</dbReference>